<dbReference type="GO" id="GO:0008168">
    <property type="term" value="F:methyltransferase activity"/>
    <property type="evidence" value="ECO:0007669"/>
    <property type="project" value="UniProtKB-KW"/>
</dbReference>
<dbReference type="RefSeq" id="WP_317975523.1">
    <property type="nucleotide sequence ID" value="NZ_BTFW01000001.1"/>
</dbReference>
<dbReference type="Pfam" id="PF01029">
    <property type="entry name" value="NusB"/>
    <property type="match status" value="1"/>
</dbReference>
<dbReference type="Proteomes" id="UP001187221">
    <property type="component" value="Unassembled WGS sequence"/>
</dbReference>
<evidence type="ECO:0000256" key="4">
    <source>
        <dbReference type="ARBA" id="ARBA00022691"/>
    </source>
</evidence>
<dbReference type="PANTHER" id="PTHR22807:SF61">
    <property type="entry name" value="NOL1_NOP2_SUN FAMILY PROTEIN _ ANTITERMINATION NUSB DOMAIN-CONTAINING PROTEIN"/>
    <property type="match status" value="1"/>
</dbReference>
<evidence type="ECO:0000313" key="10">
    <source>
        <dbReference type="Proteomes" id="UP001187221"/>
    </source>
</evidence>
<gene>
    <name evidence="9" type="ORF">NUTIK01_26560</name>
</gene>
<feature type="compositionally biased region" description="Polar residues" evidence="7">
    <location>
        <begin position="1"/>
        <end position="16"/>
    </location>
</feature>
<feature type="binding site" evidence="6">
    <location>
        <position position="315"/>
    </location>
    <ligand>
        <name>S-adenosyl-L-methionine</name>
        <dbReference type="ChEBI" id="CHEBI:59789"/>
    </ligand>
</feature>
<dbReference type="PROSITE" id="PS51686">
    <property type="entry name" value="SAM_MT_RSMB_NOP"/>
    <property type="match status" value="1"/>
</dbReference>
<sequence>MARSPQTRKPAPSQSPEAIPGVPARRAALRLLDAVLRRGEPLDQIAPPILRPIERADDRALALAIVSEALRWLGDIDALIDSATQQNLPEDAKARGVLQIMLAQALRLDLPPHAVIATGLPLLMGGPRRLAHGVFSALLKRGATLPEAPSLPAAAATRWDEAWPGRVPAIAAGIATPPPLDLTLRDATQTALWAERLGGISLMPGHVRLPRGSAVESLPGFAEGAWWVQDLAASLPARLLGAGHGARALDLCAAPGGKTMQLAAMGWDVTALDKSARRLERLSANLARTGLSARIVAADALTWEPEAPFDAILVDAPCSATGTCRRHPDVLHRIAQIDELATLQAAMLARAAGWLRPGGRLVYATCSLEPAEGEDQAKAFTALTPAPLDQTELPEGIAPTAQGWLRSDPGMLASSGGIDGFFAARWTA</sequence>
<comment type="caution">
    <text evidence="9">The sequence shown here is derived from an EMBL/GenBank/DDBJ whole genome shotgun (WGS) entry which is preliminary data.</text>
</comment>
<reference evidence="9 10" key="1">
    <citation type="submission" date="2023-06" db="EMBL/GenBank/DDBJ databases">
        <title>Draft genome sequence of Novosphingobium sp. strain IK01.</title>
        <authorList>
            <person name="Hatamoto M."/>
            <person name="Ikarashi T."/>
            <person name="Yamaguchi T."/>
        </authorList>
    </citation>
    <scope>NUCLEOTIDE SEQUENCE [LARGE SCALE GENOMIC DNA]</scope>
    <source>
        <strain evidence="9 10">IK01</strain>
    </source>
</reference>
<feature type="binding site" evidence="6">
    <location>
        <position position="273"/>
    </location>
    <ligand>
        <name>S-adenosyl-L-methionine</name>
        <dbReference type="ChEBI" id="CHEBI:59789"/>
    </ligand>
</feature>
<dbReference type="Pfam" id="PF01189">
    <property type="entry name" value="Methyltr_RsmB-F"/>
    <property type="match status" value="1"/>
</dbReference>
<dbReference type="Gene3D" id="3.40.50.150">
    <property type="entry name" value="Vaccinia Virus protein VP39"/>
    <property type="match status" value="1"/>
</dbReference>
<feature type="binding site" evidence="6">
    <location>
        <position position="299"/>
    </location>
    <ligand>
        <name>S-adenosyl-L-methionine</name>
        <dbReference type="ChEBI" id="CHEBI:59789"/>
    </ligand>
</feature>
<organism evidence="9 10">
    <name type="scientific">Novosphingobium pituita</name>
    <dbReference type="NCBI Taxonomy" id="3056842"/>
    <lineage>
        <taxon>Bacteria</taxon>
        <taxon>Pseudomonadati</taxon>
        <taxon>Pseudomonadota</taxon>
        <taxon>Alphaproteobacteria</taxon>
        <taxon>Sphingomonadales</taxon>
        <taxon>Sphingomonadaceae</taxon>
        <taxon>Novosphingobium</taxon>
    </lineage>
</organism>
<evidence type="ECO:0000259" key="8">
    <source>
        <dbReference type="PROSITE" id="PS51686"/>
    </source>
</evidence>
<feature type="domain" description="SAM-dependent MTase RsmB/NOP-type" evidence="8">
    <location>
        <begin position="153"/>
        <end position="428"/>
    </location>
</feature>
<protein>
    <submittedName>
        <fullName evidence="9">RsmB/NOP family class I SAM-dependent RNA methyltransferase</fullName>
    </submittedName>
</protein>
<name>A0ABQ6PB97_9SPHN</name>
<dbReference type="PANTHER" id="PTHR22807">
    <property type="entry name" value="NOP2 YEAST -RELATED NOL1/NOP2/FMU SUN DOMAIN-CONTAINING"/>
    <property type="match status" value="1"/>
</dbReference>
<dbReference type="SUPFAM" id="SSF53335">
    <property type="entry name" value="S-adenosyl-L-methionine-dependent methyltransferases"/>
    <property type="match status" value="1"/>
</dbReference>
<evidence type="ECO:0000256" key="5">
    <source>
        <dbReference type="ARBA" id="ARBA00022884"/>
    </source>
</evidence>
<dbReference type="PRINTS" id="PR02008">
    <property type="entry name" value="RCMTFAMILY"/>
</dbReference>
<dbReference type="InterPro" id="IPR006027">
    <property type="entry name" value="NusB_RsmB_TIM44"/>
</dbReference>
<dbReference type="InterPro" id="IPR035926">
    <property type="entry name" value="NusB-like_sf"/>
</dbReference>
<keyword evidence="2 6" id="KW-0489">Methyltransferase</keyword>
<dbReference type="PROSITE" id="PS01153">
    <property type="entry name" value="NOL1_NOP2_SUN"/>
    <property type="match status" value="1"/>
</dbReference>
<feature type="region of interest" description="Disordered" evidence="7">
    <location>
        <begin position="1"/>
        <end position="20"/>
    </location>
</feature>
<dbReference type="InterPro" id="IPR001678">
    <property type="entry name" value="MeTrfase_RsmB-F_NOP2_dom"/>
</dbReference>
<dbReference type="InterPro" id="IPR029063">
    <property type="entry name" value="SAM-dependent_MTases_sf"/>
</dbReference>
<keyword evidence="4 6" id="KW-0949">S-adenosyl-L-methionine</keyword>
<keyword evidence="3 6" id="KW-0808">Transferase</keyword>
<evidence type="ECO:0000256" key="7">
    <source>
        <dbReference type="SAM" id="MobiDB-lite"/>
    </source>
</evidence>
<evidence type="ECO:0000256" key="3">
    <source>
        <dbReference type="ARBA" id="ARBA00022679"/>
    </source>
</evidence>
<evidence type="ECO:0000256" key="2">
    <source>
        <dbReference type="ARBA" id="ARBA00022603"/>
    </source>
</evidence>
<keyword evidence="5 6" id="KW-0694">RNA-binding</keyword>
<feature type="binding site" evidence="6">
    <location>
        <begin position="252"/>
        <end position="258"/>
    </location>
    <ligand>
        <name>S-adenosyl-L-methionine</name>
        <dbReference type="ChEBI" id="CHEBI:59789"/>
    </ligand>
</feature>
<evidence type="ECO:0000256" key="1">
    <source>
        <dbReference type="ARBA" id="ARBA00007494"/>
    </source>
</evidence>
<dbReference type="SUPFAM" id="SSF48013">
    <property type="entry name" value="NusB-like"/>
    <property type="match status" value="1"/>
</dbReference>
<dbReference type="InterPro" id="IPR023267">
    <property type="entry name" value="RCMT"/>
</dbReference>
<evidence type="ECO:0000256" key="6">
    <source>
        <dbReference type="PROSITE-ProRule" id="PRU01023"/>
    </source>
</evidence>
<comment type="similarity">
    <text evidence="1 6">Belongs to the class I-like SAM-binding methyltransferase superfamily. RsmB/NOP family.</text>
</comment>
<proteinExistence type="inferred from homology"/>
<dbReference type="GO" id="GO:0032259">
    <property type="term" value="P:methylation"/>
    <property type="evidence" value="ECO:0007669"/>
    <property type="project" value="UniProtKB-KW"/>
</dbReference>
<dbReference type="InterPro" id="IPR049560">
    <property type="entry name" value="MeTrfase_RsmB-F_NOP2_cat"/>
</dbReference>
<accession>A0ABQ6PB97</accession>
<keyword evidence="10" id="KW-1185">Reference proteome</keyword>
<dbReference type="Gene3D" id="1.10.940.10">
    <property type="entry name" value="NusB-like"/>
    <property type="match status" value="1"/>
</dbReference>
<feature type="active site" description="Nucleophile" evidence="6">
    <location>
        <position position="366"/>
    </location>
</feature>
<dbReference type="CDD" id="cd02440">
    <property type="entry name" value="AdoMet_MTases"/>
    <property type="match status" value="1"/>
</dbReference>
<evidence type="ECO:0000313" key="9">
    <source>
        <dbReference type="EMBL" id="GMM61879.1"/>
    </source>
</evidence>
<dbReference type="InterPro" id="IPR018314">
    <property type="entry name" value="RsmB/NOL1/NOP2-like_CS"/>
</dbReference>
<dbReference type="EMBL" id="BTFW01000001">
    <property type="protein sequence ID" value="GMM61879.1"/>
    <property type="molecule type" value="Genomic_DNA"/>
</dbReference>